<keyword evidence="5" id="KW-0479">Metal-binding</keyword>
<evidence type="ECO:0000256" key="8">
    <source>
        <dbReference type="ARBA" id="ARBA00030816"/>
    </source>
</evidence>
<evidence type="ECO:0000256" key="6">
    <source>
        <dbReference type="ARBA" id="ARBA00022737"/>
    </source>
</evidence>
<keyword evidence="3" id="KW-0637">Prenyltransferase</keyword>
<proteinExistence type="inferred from homology"/>
<accession>A0A812LT14</accession>
<dbReference type="InterPro" id="IPR045089">
    <property type="entry name" value="PGGT1B-like"/>
</dbReference>
<dbReference type="OrthoDB" id="5428259at2759"/>
<feature type="domain" description="Prenyltransferase alpha-alpha toroid" evidence="10">
    <location>
        <begin position="58"/>
        <end position="352"/>
    </location>
</feature>
<keyword evidence="7" id="KW-0862">Zinc</keyword>
<dbReference type="SUPFAM" id="SSF48239">
    <property type="entry name" value="Terpenoid cyclases/Protein prenyltransferases"/>
    <property type="match status" value="1"/>
</dbReference>
<evidence type="ECO:0000256" key="1">
    <source>
        <dbReference type="ARBA" id="ARBA00001947"/>
    </source>
</evidence>
<evidence type="ECO:0000256" key="5">
    <source>
        <dbReference type="ARBA" id="ARBA00022723"/>
    </source>
</evidence>
<comment type="cofactor">
    <cofactor evidence="1">
        <name>Zn(2+)</name>
        <dbReference type="ChEBI" id="CHEBI:29105"/>
    </cofactor>
</comment>
<dbReference type="PANTHER" id="PTHR11774:SF11">
    <property type="entry name" value="GERANYLGERANYL TRANSFERASE TYPE-2 SUBUNIT BETA"/>
    <property type="match status" value="1"/>
</dbReference>
<reference evidence="11" key="1">
    <citation type="submission" date="2021-02" db="EMBL/GenBank/DDBJ databases">
        <authorList>
            <person name="Dougan E. K."/>
            <person name="Rhodes N."/>
            <person name="Thang M."/>
            <person name="Chan C."/>
        </authorList>
    </citation>
    <scope>NUCLEOTIDE SEQUENCE</scope>
</reference>
<sequence length="378" mass="40548">MAVERAQKHLQYLDAFLARGFKTLHYLDQLRAQLSESETTGLFGLGPEKSGKLLAACVAETSLLSALYWVICAGALLGRNLSSEDSESLSQVLHLVRSCRKGAGFAPHPSHEPDLLSTVSAVQLSVILKRPEILEDGTGATRKYILSLQLPDGSFTSRIGSAEEGDCRFTFAALCGLSLLREPGAKDGGELEEVRDPAMVAEWLLNCQNLDGGFGCRPKGECESHAGHTFCCLAGLSLLQMIPRMTHRSRQRLIRWLGSRQCEGGGINGRPGKKADACYTWWTLASAKLILSSEGSSPSATLADLFDLPALEKFLEECASPDGGVAPHPGDDPDPFHTFFGLSGWSLAAHAQADASTKGWLQDMHASLVLPVGLTGTV</sequence>
<dbReference type="Gene3D" id="1.50.10.20">
    <property type="match status" value="1"/>
</dbReference>
<evidence type="ECO:0000313" key="11">
    <source>
        <dbReference type="EMBL" id="CAE7250611.1"/>
    </source>
</evidence>
<dbReference type="GO" id="GO:0004663">
    <property type="term" value="F:Rab geranylgeranyltransferase activity"/>
    <property type="evidence" value="ECO:0007669"/>
    <property type="project" value="TreeGrafter"/>
</dbReference>
<dbReference type="PANTHER" id="PTHR11774">
    <property type="entry name" value="GERANYLGERANYL TRANSFERASE TYPE BETA SUBUNIT"/>
    <property type="match status" value="1"/>
</dbReference>
<dbReference type="GO" id="GO:0005968">
    <property type="term" value="C:Rab-protein geranylgeranyltransferase complex"/>
    <property type="evidence" value="ECO:0007669"/>
    <property type="project" value="TreeGrafter"/>
</dbReference>
<dbReference type="Proteomes" id="UP000604046">
    <property type="component" value="Unassembled WGS sequence"/>
</dbReference>
<keyword evidence="6" id="KW-0677">Repeat</keyword>
<keyword evidence="12" id="KW-1185">Reference proteome</keyword>
<dbReference type="Pfam" id="PF00432">
    <property type="entry name" value="Prenyltrans"/>
    <property type="match status" value="1"/>
</dbReference>
<evidence type="ECO:0000259" key="10">
    <source>
        <dbReference type="Pfam" id="PF00432"/>
    </source>
</evidence>
<comment type="caution">
    <text evidence="11">The sequence shown here is derived from an EMBL/GenBank/DDBJ whole genome shotgun (WGS) entry which is preliminary data.</text>
</comment>
<name>A0A812LT14_9DINO</name>
<evidence type="ECO:0000256" key="3">
    <source>
        <dbReference type="ARBA" id="ARBA00022602"/>
    </source>
</evidence>
<evidence type="ECO:0000313" key="12">
    <source>
        <dbReference type="Proteomes" id="UP000604046"/>
    </source>
</evidence>
<dbReference type="AlphaFoldDB" id="A0A812LT14"/>
<dbReference type="InterPro" id="IPR001330">
    <property type="entry name" value="Prenyltrans"/>
</dbReference>
<dbReference type="GO" id="GO:0046872">
    <property type="term" value="F:metal ion binding"/>
    <property type="evidence" value="ECO:0007669"/>
    <property type="project" value="UniProtKB-KW"/>
</dbReference>
<evidence type="ECO:0000256" key="4">
    <source>
        <dbReference type="ARBA" id="ARBA00022679"/>
    </source>
</evidence>
<dbReference type="EMBL" id="CAJNDS010001176">
    <property type="protein sequence ID" value="CAE7250611.1"/>
    <property type="molecule type" value="Genomic_DNA"/>
</dbReference>
<protein>
    <recommendedName>
        <fullName evidence="8">Geranylgeranyl transferase type II subunit beta</fullName>
    </recommendedName>
    <alternativeName>
        <fullName evidence="9">Type II protein geranyl-geranyltransferase subunit beta</fullName>
    </alternativeName>
</protein>
<evidence type="ECO:0000256" key="9">
    <source>
        <dbReference type="ARBA" id="ARBA00032766"/>
    </source>
</evidence>
<gene>
    <name evidence="11" type="primary">RGTB1</name>
    <name evidence="11" type="ORF">SNAT2548_LOCUS12322</name>
</gene>
<keyword evidence="4" id="KW-0808">Transferase</keyword>
<dbReference type="InterPro" id="IPR008930">
    <property type="entry name" value="Terpenoid_cyclase/PrenylTrfase"/>
</dbReference>
<comment type="similarity">
    <text evidence="2">Belongs to the protein prenyltransferase subunit beta family.</text>
</comment>
<evidence type="ECO:0000256" key="2">
    <source>
        <dbReference type="ARBA" id="ARBA00010497"/>
    </source>
</evidence>
<evidence type="ECO:0000256" key="7">
    <source>
        <dbReference type="ARBA" id="ARBA00022833"/>
    </source>
</evidence>
<organism evidence="11 12">
    <name type="scientific">Symbiodinium natans</name>
    <dbReference type="NCBI Taxonomy" id="878477"/>
    <lineage>
        <taxon>Eukaryota</taxon>
        <taxon>Sar</taxon>
        <taxon>Alveolata</taxon>
        <taxon>Dinophyceae</taxon>
        <taxon>Suessiales</taxon>
        <taxon>Symbiodiniaceae</taxon>
        <taxon>Symbiodinium</taxon>
    </lineage>
</organism>